<dbReference type="Proteomes" id="UP000323300">
    <property type="component" value="Unassembled WGS sequence"/>
</dbReference>
<name>A0A1I4FF10_9HYPH</name>
<evidence type="ECO:0000313" key="2">
    <source>
        <dbReference type="Proteomes" id="UP000323300"/>
    </source>
</evidence>
<protein>
    <submittedName>
        <fullName evidence="1">Uncharacterized protein</fullName>
    </submittedName>
</protein>
<dbReference type="AlphaFoldDB" id="A0A1I4FF10"/>
<keyword evidence="2" id="KW-1185">Reference proteome</keyword>
<accession>A0A1I4FF10</accession>
<sequence length="46" mass="4931">MELNFGPHIEQKCASLCSSLGKVSWWTLARRGVRVIAGASDVDPSG</sequence>
<organism evidence="1 2">
    <name type="scientific">Neomesorhizobium albiziae</name>
    <dbReference type="NCBI Taxonomy" id="335020"/>
    <lineage>
        <taxon>Bacteria</taxon>
        <taxon>Pseudomonadati</taxon>
        <taxon>Pseudomonadota</taxon>
        <taxon>Alphaproteobacteria</taxon>
        <taxon>Hyphomicrobiales</taxon>
        <taxon>Phyllobacteriaceae</taxon>
        <taxon>Neomesorhizobium</taxon>
    </lineage>
</organism>
<reference evidence="1 2" key="1">
    <citation type="submission" date="2016-10" db="EMBL/GenBank/DDBJ databases">
        <authorList>
            <person name="Varghese N."/>
            <person name="Submissions S."/>
        </authorList>
    </citation>
    <scope>NUCLEOTIDE SEQUENCE [LARGE SCALE GENOMIC DNA]</scope>
    <source>
        <strain evidence="1 2">DSM 21822</strain>
    </source>
</reference>
<dbReference type="EMBL" id="FOSL01000045">
    <property type="protein sequence ID" value="SFL16512.1"/>
    <property type="molecule type" value="Genomic_DNA"/>
</dbReference>
<proteinExistence type="predicted"/>
<gene>
    <name evidence="1" type="ORF">SAMN04488498_1453</name>
</gene>
<evidence type="ECO:0000313" key="1">
    <source>
        <dbReference type="EMBL" id="SFL16512.1"/>
    </source>
</evidence>